<proteinExistence type="predicted"/>
<gene>
    <name evidence="1" type="ORF">DIT97_12855</name>
</gene>
<evidence type="ECO:0000313" key="2">
    <source>
        <dbReference type="Proteomes" id="UP000263642"/>
    </source>
</evidence>
<reference evidence="1 2" key="1">
    <citation type="journal article" date="2018" name="Nat. Biotechnol.">
        <title>A standardized bacterial taxonomy based on genome phylogeny substantially revises the tree of life.</title>
        <authorList>
            <person name="Parks D.H."/>
            <person name="Chuvochina M."/>
            <person name="Waite D.W."/>
            <person name="Rinke C."/>
            <person name="Skarshewski A."/>
            <person name="Chaumeil P.A."/>
            <person name="Hugenholtz P."/>
        </authorList>
    </citation>
    <scope>NUCLEOTIDE SEQUENCE [LARGE SCALE GENOMIC DNA]</scope>
    <source>
        <strain evidence="1">UBA9375</strain>
    </source>
</reference>
<dbReference type="EMBL" id="DQAY01000073">
    <property type="protein sequence ID" value="HCO23886.1"/>
    <property type="molecule type" value="Genomic_DNA"/>
</dbReference>
<protein>
    <submittedName>
        <fullName evidence="1">Uncharacterized protein</fullName>
    </submittedName>
</protein>
<comment type="caution">
    <text evidence="1">The sequence shown here is derived from an EMBL/GenBank/DDBJ whole genome shotgun (WGS) entry which is preliminary data.</text>
</comment>
<organism evidence="1 2">
    <name type="scientific">Gimesia maris</name>
    <dbReference type="NCBI Taxonomy" id="122"/>
    <lineage>
        <taxon>Bacteria</taxon>
        <taxon>Pseudomonadati</taxon>
        <taxon>Planctomycetota</taxon>
        <taxon>Planctomycetia</taxon>
        <taxon>Planctomycetales</taxon>
        <taxon>Planctomycetaceae</taxon>
        <taxon>Gimesia</taxon>
    </lineage>
</organism>
<dbReference type="Proteomes" id="UP000263642">
    <property type="component" value="Unassembled WGS sequence"/>
</dbReference>
<sequence>MKSARMPPNSTGTSLKNFKMYAFKFDTIIKTVATLECIIINHRISRSMILGPNGPGDATVKLGTV</sequence>
<accession>A0A3D3R5L6</accession>
<evidence type="ECO:0000313" key="1">
    <source>
        <dbReference type="EMBL" id="HCO23886.1"/>
    </source>
</evidence>
<name>A0A3D3R5L6_9PLAN</name>
<dbReference type="AlphaFoldDB" id="A0A3D3R5L6"/>